<evidence type="ECO:0000313" key="1">
    <source>
        <dbReference type="EMBL" id="PZX44144.1"/>
    </source>
</evidence>
<proteinExistence type="predicted"/>
<dbReference type="RefSeq" id="WP_015361987.1">
    <property type="nucleotide sequence ID" value="NZ_QKZR01000001.1"/>
</dbReference>
<evidence type="ECO:0000313" key="2">
    <source>
        <dbReference type="Proteomes" id="UP000248584"/>
    </source>
</evidence>
<dbReference type="SUPFAM" id="SSF158446">
    <property type="entry name" value="IVS-encoded protein-like"/>
    <property type="match status" value="1"/>
</dbReference>
<reference evidence="1 2" key="1">
    <citation type="submission" date="2018-06" db="EMBL/GenBank/DDBJ databases">
        <title>Genomic Encyclopedia of Archaeal and Bacterial Type Strains, Phase II (KMG-II): from individual species to whole genera.</title>
        <authorList>
            <person name="Goeker M."/>
        </authorList>
    </citation>
    <scope>NUCLEOTIDE SEQUENCE [LARGE SCALE GENOMIC DNA]</scope>
    <source>
        <strain evidence="1 2">DSM 17205</strain>
    </source>
</reference>
<dbReference type="InterPro" id="IPR036583">
    <property type="entry name" value="23S_rRNA_IVS_sf"/>
</dbReference>
<accession>A0ABX5Q2I2</accession>
<dbReference type="PANTHER" id="PTHR38471:SF2">
    <property type="entry name" value="FOUR HELIX BUNDLE PROTEIN"/>
    <property type="match status" value="1"/>
</dbReference>
<dbReference type="Proteomes" id="UP000248584">
    <property type="component" value="Unassembled WGS sequence"/>
</dbReference>
<dbReference type="Pfam" id="PF05635">
    <property type="entry name" value="23S_rRNA_IVP"/>
    <property type="match status" value="1"/>
</dbReference>
<dbReference type="InterPro" id="IPR012657">
    <property type="entry name" value="23S_rRNA-intervening_sequence"/>
</dbReference>
<dbReference type="NCBIfam" id="TIGR02436">
    <property type="entry name" value="four helix bundle protein"/>
    <property type="match status" value="1"/>
</dbReference>
<dbReference type="PIRSF" id="PIRSF035652">
    <property type="entry name" value="CHP02436"/>
    <property type="match status" value="1"/>
</dbReference>
<organism evidence="1 2">
    <name type="scientific">Nonlabens dokdonensis</name>
    <dbReference type="NCBI Taxonomy" id="328515"/>
    <lineage>
        <taxon>Bacteria</taxon>
        <taxon>Pseudomonadati</taxon>
        <taxon>Bacteroidota</taxon>
        <taxon>Flavobacteriia</taxon>
        <taxon>Flavobacteriales</taxon>
        <taxon>Flavobacteriaceae</taxon>
        <taxon>Nonlabens</taxon>
    </lineage>
</organism>
<dbReference type="Gene3D" id="1.20.1440.60">
    <property type="entry name" value="23S rRNA-intervening sequence"/>
    <property type="match status" value="1"/>
</dbReference>
<name>A0ABX5Q2I2_9FLAO</name>
<sequence length="115" mass="13286">MQKNIIVEKSTEFALEIIDFTSFLKKEKHYEISSQLFRSGTSIGANINESQHAESRKDFIHKLKIAAKEASETRYWLFLCTKSDSLPSPKQELFNQLESIEKLLSKIISTTKSRM</sequence>
<keyword evidence="2" id="KW-1185">Reference proteome</keyword>
<dbReference type="EMBL" id="QKZR01000001">
    <property type="protein sequence ID" value="PZX44144.1"/>
    <property type="molecule type" value="Genomic_DNA"/>
</dbReference>
<protein>
    <submittedName>
        <fullName evidence="1">Four helix bundle protein</fullName>
    </submittedName>
</protein>
<gene>
    <name evidence="1" type="ORF">LX97_01153</name>
</gene>
<dbReference type="PANTHER" id="PTHR38471">
    <property type="entry name" value="FOUR HELIX BUNDLE PROTEIN"/>
    <property type="match status" value="1"/>
</dbReference>
<comment type="caution">
    <text evidence="1">The sequence shown here is derived from an EMBL/GenBank/DDBJ whole genome shotgun (WGS) entry which is preliminary data.</text>
</comment>